<dbReference type="RefSeq" id="WP_103079764.1">
    <property type="nucleotide sequence ID" value="NZ_CP021850.1"/>
</dbReference>
<evidence type="ECO:0000256" key="1">
    <source>
        <dbReference type="SAM" id="MobiDB-lite"/>
    </source>
</evidence>
<feature type="domain" description="GerMN" evidence="3">
    <location>
        <begin position="103"/>
        <end position="195"/>
    </location>
</feature>
<dbReference type="InterPro" id="IPR019606">
    <property type="entry name" value="GerMN"/>
</dbReference>
<comment type="caution">
    <text evidence="4">The sequence shown here is derived from an EMBL/GenBank/DDBJ whole genome shotgun (WGS) entry which is preliminary data.</text>
</comment>
<keyword evidence="2" id="KW-0732">Signal</keyword>
<sequence>MKRSLCLLLVAAIVLLTGCALPVEGNPRGAEDTSVQGNMVDVEEGDVSDQGKVSYDNKPVETDEPDEPEKPEKPTMQVNIYYQDADGYIIPVTRRISKQEGIARAAINSLIDNSINREEIDYYGLYPVLPKGTRILGLTIREGTAIIDFSGELLDYDSEKAEKCIISSIVYTLTEFSTVQRVRILVNGSRKDRLKFGTDISEDLDRQNILINSEKINVEQGMAKYDVYLFKAANDRFSYILPVSAEASGIDADAIAARIISDLGKKPAGGVLFSELPEGTELIGSDIKDDMIVLDISKEIMNYGGNAREEGILRQILYSMAQIEGVKKVKILVGGKATNLPEGTDLTESMSIPSVINDYIDK</sequence>
<evidence type="ECO:0000259" key="3">
    <source>
        <dbReference type="SMART" id="SM00909"/>
    </source>
</evidence>
<feature type="region of interest" description="Disordered" evidence="1">
    <location>
        <begin position="42"/>
        <end position="74"/>
    </location>
</feature>
<gene>
    <name evidence="4" type="ORF">CDQ84_00570</name>
</gene>
<dbReference type="AlphaFoldDB" id="A0A2K2FRX2"/>
<reference evidence="4 5" key="1">
    <citation type="submission" date="2017-06" db="EMBL/GenBank/DDBJ databases">
        <title>Investigating the central metabolism of Clostridium thermosuccinogenes.</title>
        <authorList>
            <person name="Koendjbiharie J.G."/>
            <person name="van Kranenburg R."/>
        </authorList>
    </citation>
    <scope>NUCLEOTIDE SEQUENCE [LARGE SCALE GENOMIC DNA]</scope>
    <source>
        <strain evidence="4 5">DSM 5806</strain>
    </source>
</reference>
<accession>A0A2K2FRX2</accession>
<evidence type="ECO:0000313" key="4">
    <source>
        <dbReference type="EMBL" id="PNU01535.1"/>
    </source>
</evidence>
<dbReference type="PROSITE" id="PS51257">
    <property type="entry name" value="PROKAR_LIPOPROTEIN"/>
    <property type="match status" value="1"/>
</dbReference>
<protein>
    <recommendedName>
        <fullName evidence="3">GerMN domain-containing protein</fullName>
    </recommendedName>
</protein>
<feature type="signal peptide" evidence="2">
    <location>
        <begin position="1"/>
        <end position="22"/>
    </location>
</feature>
<dbReference type="OrthoDB" id="9809406at2"/>
<feature type="chain" id="PRO_5039626243" description="GerMN domain-containing protein" evidence="2">
    <location>
        <begin position="23"/>
        <end position="362"/>
    </location>
</feature>
<organism evidence="4 5">
    <name type="scientific">Clostridium thermosuccinogenes</name>
    <dbReference type="NCBI Taxonomy" id="84032"/>
    <lineage>
        <taxon>Bacteria</taxon>
        <taxon>Bacillati</taxon>
        <taxon>Bacillota</taxon>
        <taxon>Clostridia</taxon>
        <taxon>Eubacteriales</taxon>
        <taxon>Clostridiaceae</taxon>
        <taxon>Clostridium</taxon>
    </lineage>
</organism>
<keyword evidence="5" id="KW-1185">Reference proteome</keyword>
<dbReference type="EMBL" id="NIOJ01000001">
    <property type="protein sequence ID" value="PNU01535.1"/>
    <property type="molecule type" value="Genomic_DNA"/>
</dbReference>
<dbReference type="Proteomes" id="UP000236151">
    <property type="component" value="Unassembled WGS sequence"/>
</dbReference>
<dbReference type="Pfam" id="PF10646">
    <property type="entry name" value="Germane"/>
    <property type="match status" value="2"/>
</dbReference>
<dbReference type="KEGG" id="cthd:CDO33_16560"/>
<name>A0A2K2FRX2_9CLOT</name>
<dbReference type="SMART" id="SM00909">
    <property type="entry name" value="Germane"/>
    <property type="match status" value="2"/>
</dbReference>
<proteinExistence type="predicted"/>
<evidence type="ECO:0000256" key="2">
    <source>
        <dbReference type="SAM" id="SignalP"/>
    </source>
</evidence>
<evidence type="ECO:0000313" key="5">
    <source>
        <dbReference type="Proteomes" id="UP000236151"/>
    </source>
</evidence>
<feature type="domain" description="GerMN" evidence="3">
    <location>
        <begin position="256"/>
        <end position="342"/>
    </location>
</feature>